<feature type="compositionally biased region" description="Basic and acidic residues" evidence="1">
    <location>
        <begin position="1"/>
        <end position="11"/>
    </location>
</feature>
<feature type="compositionally biased region" description="Basic and acidic residues" evidence="1">
    <location>
        <begin position="590"/>
        <end position="622"/>
    </location>
</feature>
<gene>
    <name evidence="2" type="ORF">DFR88_06775</name>
</gene>
<protein>
    <submittedName>
        <fullName evidence="2">Uncharacterized protein</fullName>
    </submittedName>
</protein>
<feature type="compositionally biased region" description="Basic and acidic residues" evidence="1">
    <location>
        <begin position="26"/>
        <end position="44"/>
    </location>
</feature>
<name>A0A4D8S3Q2_METPR</name>
<proteinExistence type="predicted"/>
<organism evidence="2 3">
    <name type="scientific">Metallosphaera prunae</name>
    <dbReference type="NCBI Taxonomy" id="47304"/>
    <lineage>
        <taxon>Archaea</taxon>
        <taxon>Thermoproteota</taxon>
        <taxon>Thermoprotei</taxon>
        <taxon>Sulfolobales</taxon>
        <taxon>Sulfolobaceae</taxon>
        <taxon>Metallosphaera</taxon>
    </lineage>
</organism>
<dbReference type="Proteomes" id="UP000298568">
    <property type="component" value="Chromosome"/>
</dbReference>
<dbReference type="EMBL" id="CP031156">
    <property type="protein sequence ID" value="QCO30232.1"/>
    <property type="molecule type" value="Genomic_DNA"/>
</dbReference>
<evidence type="ECO:0000313" key="2">
    <source>
        <dbReference type="EMBL" id="QCO30232.1"/>
    </source>
</evidence>
<reference evidence="2 3" key="1">
    <citation type="submission" date="2018-07" db="EMBL/GenBank/DDBJ databases">
        <title>Complete Genome Sequences of Extremely Thermoacidophilic, Metal-Mobilizing Type-Strain Members of the Archaeal Family Sulfolobaceae: Acidianus brierleyi DSM-1651T, Acidianus sulfidivorans DSM-18786T, Metallosphaera hakonensis DSM-7519T, and Metallosphaera prunae DSM-10039T.</title>
        <authorList>
            <person name="Counts J.A."/>
            <person name="Kelly R.M."/>
        </authorList>
    </citation>
    <scope>NUCLEOTIDE SEQUENCE [LARGE SCALE GENOMIC DNA]</scope>
    <source>
        <strain evidence="2 3">Ron 12/II</strain>
    </source>
</reference>
<evidence type="ECO:0000256" key="1">
    <source>
        <dbReference type="SAM" id="MobiDB-lite"/>
    </source>
</evidence>
<feature type="region of interest" description="Disordered" evidence="1">
    <location>
        <begin position="1"/>
        <end position="44"/>
    </location>
</feature>
<keyword evidence="3" id="KW-1185">Reference proteome</keyword>
<dbReference type="KEGG" id="mpru:DFR88_06775"/>
<evidence type="ECO:0000313" key="3">
    <source>
        <dbReference type="Proteomes" id="UP000298568"/>
    </source>
</evidence>
<sequence length="740" mass="85675">MAKVAKTEHSKVKSLPQMPQSGVPHSKIDSEKSHHVTKNSRETSDNDIIIDKENERIIIIKNGRRLEIEYRFSGYIEGKVKDMKIPLFPQYELSVPPQSVMATIRYYKKEQKKGESQGNDEYKFVIANLEEVVEKIYEKKKSIDRHITTKDITTALEMWVNELELQPMYKDVLEVVKDWDEWKKINKDPINFFLELSKNDTVDDDNGITKKLKIATLLSIVSSHLKRNKSDTGIVRVHLILTGKSSAGKSTTIKSILKYFYERRDNTDDPIVFRNTRLTQNALGYIRSIDTFDGRVLFVEQIDNLEGVKYLREALSEGVISTTVPVRDPKTEEMKDQEVIVEGEPAFISTNVVASIDTQILNRTVQPYLPSSGDKKFKEKKRRKIWFKKGLDDEQFNRIKLVTYAWLKSLPDDPEPTEESFELVNKIFGRFDNADNDSRATEITKAFSRAVASLRRHDKIEREDVEFVMKLFKKDIILMAHYMSERDLEILKWLKDHGYIKEDENKAEYIENADLSRSLKLLSKETMDIMNSMYNMGLVDKDIIGKKVYWALTPYALTLIQEIDLTELGSDEANEVIETETGMGTVGFFRGDERGRDSEDPMPRNDGEGMRGDEREDGETLSRREAEIIQFVQSRNPRLADLIRKFGDTVNGLISKGMLETFVAGDDETYVRLPKTERSPVNNINDICASFDRREITEEEYASETPIEVFRCLRNAKAYMENTEDGKRVYRYIYPTEREK</sequence>
<accession>A0A4D8S3Q2</accession>
<feature type="region of interest" description="Disordered" evidence="1">
    <location>
        <begin position="587"/>
        <end position="622"/>
    </location>
</feature>
<dbReference type="AlphaFoldDB" id="A0A4D8S3Q2"/>